<proteinExistence type="predicted"/>
<reference evidence="2" key="1">
    <citation type="submission" date="2016-11" db="UniProtKB">
        <authorList>
            <consortium name="WormBaseParasite"/>
        </authorList>
    </citation>
    <scope>IDENTIFICATION</scope>
</reference>
<dbReference type="AlphaFoldDB" id="A0A1I7Z0L5"/>
<keyword evidence="1" id="KW-1185">Reference proteome</keyword>
<protein>
    <submittedName>
        <fullName evidence="2">Uncharacterized protein</fullName>
    </submittedName>
</protein>
<dbReference type="Proteomes" id="UP000095287">
    <property type="component" value="Unplaced"/>
</dbReference>
<name>A0A1I7Z0L5_9BILA</name>
<accession>A0A1I7Z0L5</accession>
<evidence type="ECO:0000313" key="2">
    <source>
        <dbReference type="WBParaSite" id="L893_g21391.t1"/>
    </source>
</evidence>
<dbReference type="WBParaSite" id="L893_g21391.t1">
    <property type="protein sequence ID" value="L893_g21391.t1"/>
    <property type="gene ID" value="L893_g21391"/>
</dbReference>
<organism evidence="1 2">
    <name type="scientific">Steinernema glaseri</name>
    <dbReference type="NCBI Taxonomy" id="37863"/>
    <lineage>
        <taxon>Eukaryota</taxon>
        <taxon>Metazoa</taxon>
        <taxon>Ecdysozoa</taxon>
        <taxon>Nematoda</taxon>
        <taxon>Chromadorea</taxon>
        <taxon>Rhabditida</taxon>
        <taxon>Tylenchina</taxon>
        <taxon>Panagrolaimomorpha</taxon>
        <taxon>Strongyloidoidea</taxon>
        <taxon>Steinernematidae</taxon>
        <taxon>Steinernema</taxon>
    </lineage>
</organism>
<evidence type="ECO:0000313" key="1">
    <source>
        <dbReference type="Proteomes" id="UP000095287"/>
    </source>
</evidence>
<sequence>MRHRSNVLRAEVFPPSVRENVLQGYTVRFPRLLRFLFAALRLHINATEPLQSVCLHSNLVDIGQINCSVAARVHRHRRSSNV</sequence>